<organism evidence="2 3">
    <name type="scientific">Candidatus Pelethenecus faecipullorum</name>
    <dbReference type="NCBI Taxonomy" id="2840900"/>
    <lineage>
        <taxon>Bacteria</taxon>
        <taxon>Bacillati</taxon>
        <taxon>Mycoplasmatota</taxon>
        <taxon>Mollicutes</taxon>
        <taxon>Candidatus Pelethenecus</taxon>
    </lineage>
</organism>
<accession>A0A9D1KIM2</accession>
<dbReference type="EMBL" id="DVLF01000175">
    <property type="protein sequence ID" value="HIT50480.1"/>
    <property type="molecule type" value="Genomic_DNA"/>
</dbReference>
<keyword evidence="1" id="KW-1133">Transmembrane helix</keyword>
<reference evidence="2" key="2">
    <citation type="journal article" date="2021" name="PeerJ">
        <title>Extensive microbial diversity within the chicken gut microbiome revealed by metagenomics and culture.</title>
        <authorList>
            <person name="Gilroy R."/>
            <person name="Ravi A."/>
            <person name="Getino M."/>
            <person name="Pursley I."/>
            <person name="Horton D.L."/>
            <person name="Alikhan N.F."/>
            <person name="Baker D."/>
            <person name="Gharbi K."/>
            <person name="Hall N."/>
            <person name="Watson M."/>
            <person name="Adriaenssens E.M."/>
            <person name="Foster-Nyarko E."/>
            <person name="Jarju S."/>
            <person name="Secka A."/>
            <person name="Antonio M."/>
            <person name="Oren A."/>
            <person name="Chaudhuri R.R."/>
            <person name="La Ragione R."/>
            <person name="Hildebrand F."/>
            <person name="Pallen M.J."/>
        </authorList>
    </citation>
    <scope>NUCLEOTIDE SEQUENCE</scope>
    <source>
        <strain evidence="2">ChiW17-6978</strain>
    </source>
</reference>
<reference evidence="2" key="1">
    <citation type="submission" date="2020-10" db="EMBL/GenBank/DDBJ databases">
        <authorList>
            <person name="Gilroy R."/>
        </authorList>
    </citation>
    <scope>NUCLEOTIDE SEQUENCE</scope>
    <source>
        <strain evidence="2">ChiW17-6978</strain>
    </source>
</reference>
<evidence type="ECO:0000256" key="1">
    <source>
        <dbReference type="SAM" id="Phobius"/>
    </source>
</evidence>
<protein>
    <submittedName>
        <fullName evidence="2">Uncharacterized protein</fullName>
    </submittedName>
</protein>
<evidence type="ECO:0000313" key="2">
    <source>
        <dbReference type="EMBL" id="HIT50480.1"/>
    </source>
</evidence>
<dbReference type="Proteomes" id="UP000886758">
    <property type="component" value="Unassembled WGS sequence"/>
</dbReference>
<keyword evidence="1" id="KW-0812">Transmembrane</keyword>
<gene>
    <name evidence="2" type="ORF">IAD46_05575</name>
</gene>
<dbReference type="AlphaFoldDB" id="A0A9D1KIM2"/>
<proteinExistence type="predicted"/>
<evidence type="ECO:0000313" key="3">
    <source>
        <dbReference type="Proteomes" id="UP000886758"/>
    </source>
</evidence>
<name>A0A9D1KIM2_9MOLU</name>
<feature type="transmembrane region" description="Helical" evidence="1">
    <location>
        <begin position="20"/>
        <end position="46"/>
    </location>
</feature>
<keyword evidence="1" id="KW-0472">Membrane</keyword>
<sequence length="309" mass="35463">MIQGLFLYRFWIFNLDFSTIASFLFGILMGIVLLLLFYVLLVVLSLHTKNYVLKPKKEDLNSETVKKMIADTQASYKDKTLRGDLGRVAYCQRLAKDLAYGIAVSFYPDSKHPFLELSINELTMLSTYITKRVDELLNHRGIRMLRKLKISTIVDFTTKKKQVEDSKIYQTTVAVGGKLSKVKYVLNAINPLNWGRKIILDQVMNLIINQICLVVLAIVGEETYKIYSKKVFHKEVSVDTGSEAFIEEMSQTIKAAAEEMEWTDETSDPVFHDRGLKRRLLKTSEGKNIFFPVDETVALKKKIEKEQVV</sequence>
<comment type="caution">
    <text evidence="2">The sequence shown here is derived from an EMBL/GenBank/DDBJ whole genome shotgun (WGS) entry which is preliminary data.</text>
</comment>